<keyword evidence="3" id="KW-1185">Reference proteome</keyword>
<dbReference type="AlphaFoldDB" id="V8NTG3"/>
<sequence length="180" mass="19892">GLSWVDYSQPGEDGAPRASCQRDPYDSVSSDGEWRRGSGWAGWVDTLPNAPGTPLGARPLGARWRGRLLGRRGCAWREALGQRWKRLQSRLGTPGDKRSLNIRRVLEVAQLQRKAGRRLVEFRMRGAKKRNGEWIAGNISFPAFMTQEEAGFTHCTKPGGGRGQLDVTHVGVLVVARALC</sequence>
<accession>V8NTG3</accession>
<name>V8NTG3_OPHHA</name>
<protein>
    <submittedName>
        <fullName evidence="2">Uncharacterized protein</fullName>
    </submittedName>
</protein>
<proteinExistence type="predicted"/>
<comment type="caution">
    <text evidence="2">The sequence shown here is derived from an EMBL/GenBank/DDBJ whole genome shotgun (WGS) entry which is preliminary data.</text>
</comment>
<evidence type="ECO:0000313" key="3">
    <source>
        <dbReference type="Proteomes" id="UP000018936"/>
    </source>
</evidence>
<feature type="non-terminal residue" evidence="2">
    <location>
        <position position="1"/>
    </location>
</feature>
<gene>
    <name evidence="2" type="ORF">L345_09397</name>
</gene>
<evidence type="ECO:0000256" key="1">
    <source>
        <dbReference type="SAM" id="MobiDB-lite"/>
    </source>
</evidence>
<organism evidence="2 3">
    <name type="scientific">Ophiophagus hannah</name>
    <name type="common">King cobra</name>
    <name type="synonym">Naja hannah</name>
    <dbReference type="NCBI Taxonomy" id="8665"/>
    <lineage>
        <taxon>Eukaryota</taxon>
        <taxon>Metazoa</taxon>
        <taxon>Chordata</taxon>
        <taxon>Craniata</taxon>
        <taxon>Vertebrata</taxon>
        <taxon>Euteleostomi</taxon>
        <taxon>Lepidosauria</taxon>
        <taxon>Squamata</taxon>
        <taxon>Bifurcata</taxon>
        <taxon>Unidentata</taxon>
        <taxon>Episquamata</taxon>
        <taxon>Toxicofera</taxon>
        <taxon>Serpentes</taxon>
        <taxon>Colubroidea</taxon>
        <taxon>Elapidae</taxon>
        <taxon>Elapinae</taxon>
        <taxon>Ophiophagus</taxon>
    </lineage>
</organism>
<dbReference type="Proteomes" id="UP000018936">
    <property type="component" value="Unassembled WGS sequence"/>
</dbReference>
<evidence type="ECO:0000313" key="2">
    <source>
        <dbReference type="EMBL" id="ETE64837.1"/>
    </source>
</evidence>
<reference evidence="2 3" key="1">
    <citation type="journal article" date="2013" name="Proc. Natl. Acad. Sci. U.S.A.">
        <title>The king cobra genome reveals dynamic gene evolution and adaptation in the snake venom system.</title>
        <authorList>
            <person name="Vonk F.J."/>
            <person name="Casewell N.R."/>
            <person name="Henkel C.V."/>
            <person name="Heimberg A.M."/>
            <person name="Jansen H.J."/>
            <person name="McCleary R.J."/>
            <person name="Kerkkamp H.M."/>
            <person name="Vos R.A."/>
            <person name="Guerreiro I."/>
            <person name="Calvete J.J."/>
            <person name="Wuster W."/>
            <person name="Woods A.E."/>
            <person name="Logan J.M."/>
            <person name="Harrison R.A."/>
            <person name="Castoe T.A."/>
            <person name="de Koning A.P."/>
            <person name="Pollock D.D."/>
            <person name="Yandell M."/>
            <person name="Calderon D."/>
            <person name="Renjifo C."/>
            <person name="Currier R.B."/>
            <person name="Salgado D."/>
            <person name="Pla D."/>
            <person name="Sanz L."/>
            <person name="Hyder A.S."/>
            <person name="Ribeiro J.M."/>
            <person name="Arntzen J.W."/>
            <person name="van den Thillart G.E."/>
            <person name="Boetzer M."/>
            <person name="Pirovano W."/>
            <person name="Dirks R.P."/>
            <person name="Spaink H.P."/>
            <person name="Duboule D."/>
            <person name="McGlinn E."/>
            <person name="Kini R.M."/>
            <person name="Richardson M.K."/>
        </authorList>
    </citation>
    <scope>NUCLEOTIDE SEQUENCE</scope>
    <source>
        <tissue evidence="2">Blood</tissue>
    </source>
</reference>
<feature type="region of interest" description="Disordered" evidence="1">
    <location>
        <begin position="1"/>
        <end position="35"/>
    </location>
</feature>
<dbReference type="EMBL" id="AZIM01002086">
    <property type="protein sequence ID" value="ETE64837.1"/>
    <property type="molecule type" value="Genomic_DNA"/>
</dbReference>